<keyword evidence="2" id="KW-0472">Membrane</keyword>
<dbReference type="HOGENOM" id="CLU_009697_2_0_1"/>
<dbReference type="GeneID" id="5012117"/>
<keyword evidence="2" id="KW-0812">Transmembrane</keyword>
<feature type="transmembrane region" description="Helical" evidence="2">
    <location>
        <begin position="44"/>
        <end position="61"/>
    </location>
</feature>
<evidence type="ECO:0000313" key="3">
    <source>
        <dbReference type="EMBL" id="CAK58935.1"/>
    </source>
</evidence>
<dbReference type="AlphaFoldDB" id="A0BK68"/>
<keyword evidence="2" id="KW-1133">Transmembrane helix</keyword>
<organism evidence="3 4">
    <name type="scientific">Paramecium tetraurelia</name>
    <dbReference type="NCBI Taxonomy" id="5888"/>
    <lineage>
        <taxon>Eukaryota</taxon>
        <taxon>Sar</taxon>
        <taxon>Alveolata</taxon>
        <taxon>Ciliophora</taxon>
        <taxon>Intramacronucleata</taxon>
        <taxon>Oligohymenophorea</taxon>
        <taxon>Peniculida</taxon>
        <taxon>Parameciidae</taxon>
        <taxon>Paramecium</taxon>
    </lineage>
</organism>
<dbReference type="OrthoDB" id="298603at2759"/>
<dbReference type="OMA" id="PCDEIEE"/>
<protein>
    <recommendedName>
        <fullName evidence="5">Transmembrane protein</fullName>
    </recommendedName>
</protein>
<dbReference type="EMBL" id="CT867999">
    <property type="protein sequence ID" value="CAK58935.1"/>
    <property type="molecule type" value="Genomic_DNA"/>
</dbReference>
<feature type="region of interest" description="Disordered" evidence="1">
    <location>
        <begin position="557"/>
        <end position="601"/>
    </location>
</feature>
<evidence type="ECO:0008006" key="5">
    <source>
        <dbReference type="Google" id="ProtNLM"/>
    </source>
</evidence>
<accession>A0BK68</accession>
<sequence>MPKILESISLTLLKLKNELVYQIDIFGQLPSFTVLNRSKYTSKFGFVMSILIGTLSAYYLITEINSMISKSKPSIYQTEIQVLETDSYYLHNENFTLAISIANRFSEPLIGINKYFNLNVSQCSRERIRNPSTGNITVSLKCIEMPIEPCNMSHFTTDLQKEYFKTIRFGGVQCINRDYIKTNPPVLKGQFNALEYKYLYIQFTACQNTSTFQDCAPQEEIQDILQAGHYNVYKSDYLAQLDNPGEPYKQIITNEFSGFSYSTSKTIVQSYRVVQTTTDEGLIWDVENGQQNIQQTDWREISDFYNQQYLILHFIRLDFKQTNNIRTYIKLQTILGKLGGILQIFIIIVALISKPIIDNLMKLEIANSLYRFQGVQEKQIQPPTQAQIIQTDREFSSPINLNNHPIENLSIDCNQKLNQSMWETFLIIFGFQKDKHQQFVKARTKIIKNLDIVTILKKLQEIDLLKKILFTKEQIEILKNLPPPLINTKLPIPQKLIAHDLEKEKDNQLNISPSQCKHLQSSQSQFVPKLNPILSKSYINNQLKLYLDHCNVFKKKNQQDSQKQKGKLSTSFIKSPCSPLSDIQLIPCDEIEEPTPQKPKK</sequence>
<dbReference type="KEGG" id="ptm:GSPATT00029565001"/>
<dbReference type="PANTHER" id="PTHR31398">
    <property type="entry name" value="MEIOTIC NUCLEAR DIVISION PROTEIN 1 HOMOLOG"/>
    <property type="match status" value="1"/>
</dbReference>
<evidence type="ECO:0000256" key="2">
    <source>
        <dbReference type="SAM" id="Phobius"/>
    </source>
</evidence>
<evidence type="ECO:0000313" key="4">
    <source>
        <dbReference type="Proteomes" id="UP000000600"/>
    </source>
</evidence>
<feature type="transmembrane region" description="Helical" evidence="2">
    <location>
        <begin position="334"/>
        <end position="353"/>
    </location>
</feature>
<keyword evidence="4" id="KW-1185">Reference proteome</keyword>
<dbReference type="GO" id="GO:0007131">
    <property type="term" value="P:reciprocal meiotic recombination"/>
    <property type="evidence" value="ECO:0000318"/>
    <property type="project" value="GO_Central"/>
</dbReference>
<evidence type="ECO:0000256" key="1">
    <source>
        <dbReference type="SAM" id="MobiDB-lite"/>
    </source>
</evidence>
<dbReference type="InParanoid" id="A0BK68"/>
<name>A0BK68_PARTE</name>
<dbReference type="RefSeq" id="XP_001426333.1">
    <property type="nucleotide sequence ID" value="XM_001426296.1"/>
</dbReference>
<dbReference type="Proteomes" id="UP000000600">
    <property type="component" value="Unassembled WGS sequence"/>
</dbReference>
<reference evidence="3 4" key="1">
    <citation type="journal article" date="2006" name="Nature">
        <title>Global trends of whole-genome duplications revealed by the ciliate Paramecium tetraurelia.</title>
        <authorList>
            <consortium name="Genoscope"/>
            <person name="Aury J.-M."/>
            <person name="Jaillon O."/>
            <person name="Duret L."/>
            <person name="Noel B."/>
            <person name="Jubin C."/>
            <person name="Porcel B.M."/>
            <person name="Segurens B."/>
            <person name="Daubin V."/>
            <person name="Anthouard V."/>
            <person name="Aiach N."/>
            <person name="Arnaiz O."/>
            <person name="Billaut A."/>
            <person name="Beisson J."/>
            <person name="Blanc I."/>
            <person name="Bouhouche K."/>
            <person name="Camara F."/>
            <person name="Duharcourt S."/>
            <person name="Guigo R."/>
            <person name="Gogendeau D."/>
            <person name="Katinka M."/>
            <person name="Keller A.-M."/>
            <person name="Kissmehl R."/>
            <person name="Klotz C."/>
            <person name="Koll F."/>
            <person name="Le Moue A."/>
            <person name="Lepere C."/>
            <person name="Malinsky S."/>
            <person name="Nowacki M."/>
            <person name="Nowak J.K."/>
            <person name="Plattner H."/>
            <person name="Poulain J."/>
            <person name="Ruiz F."/>
            <person name="Serrano V."/>
            <person name="Zagulski M."/>
            <person name="Dessen P."/>
            <person name="Betermier M."/>
            <person name="Weissenbach J."/>
            <person name="Scarpelli C."/>
            <person name="Schachter V."/>
            <person name="Sperling L."/>
            <person name="Meyer E."/>
            <person name="Cohen J."/>
            <person name="Wincker P."/>
        </authorList>
    </citation>
    <scope>NUCLEOTIDE SEQUENCE [LARGE SCALE GENOMIC DNA]</scope>
    <source>
        <strain evidence="3 4">Stock d4-2</strain>
    </source>
</reference>
<proteinExistence type="predicted"/>
<dbReference type="PANTHER" id="PTHR31398:SF0">
    <property type="entry name" value="MEIOTIC NUCLEAR DIVISION PROTEIN 1 HOMOLOG"/>
    <property type="match status" value="1"/>
</dbReference>
<gene>
    <name evidence="3" type="ORF">GSPATT00029565001</name>
</gene>